<comment type="caution">
    <text evidence="2">The sequence shown here is derived from an EMBL/GenBank/DDBJ whole genome shotgun (WGS) entry which is preliminary data.</text>
</comment>
<proteinExistence type="predicted"/>
<reference evidence="2 3" key="1">
    <citation type="submission" date="2021-06" db="EMBL/GenBank/DDBJ databases">
        <title>Caerostris darwini draft genome.</title>
        <authorList>
            <person name="Kono N."/>
            <person name="Arakawa K."/>
        </authorList>
    </citation>
    <scope>NUCLEOTIDE SEQUENCE [LARGE SCALE GENOMIC DNA]</scope>
</reference>
<sequence length="75" mass="7886">MKVFLSALPSDASARAKTDAGQAASEGQSPNGVCCVISREKGPVSLQKNTKSGIVKKHDMLEFSHNREITGLCGP</sequence>
<protein>
    <submittedName>
        <fullName evidence="2">Uncharacterized protein</fullName>
    </submittedName>
</protein>
<name>A0AAV4TE74_9ARAC</name>
<dbReference type="AlphaFoldDB" id="A0AAV4TE74"/>
<dbReference type="Proteomes" id="UP001054837">
    <property type="component" value="Unassembled WGS sequence"/>
</dbReference>
<evidence type="ECO:0000256" key="1">
    <source>
        <dbReference type="SAM" id="MobiDB-lite"/>
    </source>
</evidence>
<evidence type="ECO:0000313" key="3">
    <source>
        <dbReference type="Proteomes" id="UP001054837"/>
    </source>
</evidence>
<dbReference type="EMBL" id="BPLQ01009579">
    <property type="protein sequence ID" value="GIY44863.1"/>
    <property type="molecule type" value="Genomic_DNA"/>
</dbReference>
<feature type="region of interest" description="Disordered" evidence="1">
    <location>
        <begin position="1"/>
        <end position="31"/>
    </location>
</feature>
<gene>
    <name evidence="2" type="ORF">CDAR_240931</name>
</gene>
<accession>A0AAV4TE74</accession>
<evidence type="ECO:0000313" key="2">
    <source>
        <dbReference type="EMBL" id="GIY44863.1"/>
    </source>
</evidence>
<organism evidence="2 3">
    <name type="scientific">Caerostris darwini</name>
    <dbReference type="NCBI Taxonomy" id="1538125"/>
    <lineage>
        <taxon>Eukaryota</taxon>
        <taxon>Metazoa</taxon>
        <taxon>Ecdysozoa</taxon>
        <taxon>Arthropoda</taxon>
        <taxon>Chelicerata</taxon>
        <taxon>Arachnida</taxon>
        <taxon>Araneae</taxon>
        <taxon>Araneomorphae</taxon>
        <taxon>Entelegynae</taxon>
        <taxon>Araneoidea</taxon>
        <taxon>Araneidae</taxon>
        <taxon>Caerostris</taxon>
    </lineage>
</organism>
<keyword evidence="3" id="KW-1185">Reference proteome</keyword>